<reference evidence="1 2" key="1">
    <citation type="submission" date="2016-11" db="EMBL/GenBank/DDBJ databases">
        <title>The macronuclear genome of Stentor coeruleus: a giant cell with tiny introns.</title>
        <authorList>
            <person name="Slabodnick M."/>
            <person name="Ruby J.G."/>
            <person name="Reiff S.B."/>
            <person name="Swart E.C."/>
            <person name="Gosai S."/>
            <person name="Prabakaran S."/>
            <person name="Witkowska E."/>
            <person name="Larue G.E."/>
            <person name="Fisher S."/>
            <person name="Freeman R.M."/>
            <person name="Gunawardena J."/>
            <person name="Chu W."/>
            <person name="Stover N.A."/>
            <person name="Gregory B.D."/>
            <person name="Nowacki M."/>
            <person name="Derisi J."/>
            <person name="Roy S.W."/>
            <person name="Marshall W.F."/>
            <person name="Sood P."/>
        </authorList>
    </citation>
    <scope>NUCLEOTIDE SEQUENCE [LARGE SCALE GENOMIC DNA]</scope>
    <source>
        <strain evidence="1">WM001</strain>
    </source>
</reference>
<sequence>MSNAIKLGYLPVNLKKDLLFHQDKPRIITRPSIDNLKAKNQIIPKRKYFSTSPIISKLSSSVKELESIYNRQKNSYSTKISDTINNQPKKKTNSLSIHSVEETINPDIKTKNLDKMHDLMRDIESQEDKQKRFNLSENLFQSILNTEIEYIPMLKVLKHEYEKVIRCQYSLLKQQASDLKNMERIKNLLSSEIIKLVSNNRVLIQKLEETEKKYADFDFTMDFDLNNIEYSEENWLKIIHYTKSCKENLEKVSQEAQYYKAKATKMMELLIVCERKGYPLDEIYRKEVKRRTVIPIRCEFEDVPDDTDNEDIVTGKKDYCRKAGNVPELTLPNSHNDSLEEDLIHELRDIKERQEG</sequence>
<keyword evidence="2" id="KW-1185">Reference proteome</keyword>
<proteinExistence type="predicted"/>
<accession>A0A1R2AT26</accession>
<evidence type="ECO:0000313" key="1">
    <source>
        <dbReference type="EMBL" id="OMJ67615.1"/>
    </source>
</evidence>
<comment type="caution">
    <text evidence="1">The sequence shown here is derived from an EMBL/GenBank/DDBJ whole genome shotgun (WGS) entry which is preliminary data.</text>
</comment>
<protein>
    <submittedName>
        <fullName evidence="1">Uncharacterized protein</fullName>
    </submittedName>
</protein>
<evidence type="ECO:0000313" key="2">
    <source>
        <dbReference type="Proteomes" id="UP000187209"/>
    </source>
</evidence>
<dbReference type="EMBL" id="MPUH01001465">
    <property type="protein sequence ID" value="OMJ67615.1"/>
    <property type="molecule type" value="Genomic_DNA"/>
</dbReference>
<gene>
    <name evidence="1" type="ORF">SteCoe_35164</name>
</gene>
<organism evidence="1 2">
    <name type="scientific">Stentor coeruleus</name>
    <dbReference type="NCBI Taxonomy" id="5963"/>
    <lineage>
        <taxon>Eukaryota</taxon>
        <taxon>Sar</taxon>
        <taxon>Alveolata</taxon>
        <taxon>Ciliophora</taxon>
        <taxon>Postciliodesmatophora</taxon>
        <taxon>Heterotrichea</taxon>
        <taxon>Heterotrichida</taxon>
        <taxon>Stentoridae</taxon>
        <taxon>Stentor</taxon>
    </lineage>
</organism>
<dbReference type="Proteomes" id="UP000187209">
    <property type="component" value="Unassembled WGS sequence"/>
</dbReference>
<name>A0A1R2AT26_9CILI</name>
<dbReference type="AlphaFoldDB" id="A0A1R2AT26"/>